<dbReference type="AlphaFoldDB" id="A0A816FXJ8"/>
<dbReference type="EMBL" id="CAJNOW010018721">
    <property type="protein sequence ID" value="CAF1667511.1"/>
    <property type="molecule type" value="Genomic_DNA"/>
</dbReference>
<evidence type="ECO:0000313" key="1">
    <source>
        <dbReference type="EMBL" id="CAF1667511.1"/>
    </source>
</evidence>
<reference evidence="1" key="1">
    <citation type="submission" date="2021-02" db="EMBL/GenBank/DDBJ databases">
        <authorList>
            <person name="Nowell W R."/>
        </authorList>
    </citation>
    <scope>NUCLEOTIDE SEQUENCE</scope>
</reference>
<name>A0A816FXJ8_9BILA</name>
<protein>
    <submittedName>
        <fullName evidence="1">Uncharacterized protein</fullName>
    </submittedName>
</protein>
<gene>
    <name evidence="1" type="ORF">KQP761_LOCUS33440</name>
</gene>
<dbReference type="OrthoDB" id="10294695at2759"/>
<dbReference type="Proteomes" id="UP000663834">
    <property type="component" value="Unassembled WGS sequence"/>
</dbReference>
<sequence>MRYLNADCDPLKKRRCLMALLWEHVETTSSEMRNRDFESRFCGHRAVIHGHIIRGGILWGTLKPCVFDHLGQWTQYEHIFIENLLSLLPNHVKEYVMKVQIDELQQPS</sequence>
<comment type="caution">
    <text evidence="1">The sequence shown here is derived from an EMBL/GenBank/DDBJ whole genome shotgun (WGS) entry which is preliminary data.</text>
</comment>
<accession>A0A816FXJ8</accession>
<organism evidence="1 2">
    <name type="scientific">Rotaria magnacalcarata</name>
    <dbReference type="NCBI Taxonomy" id="392030"/>
    <lineage>
        <taxon>Eukaryota</taxon>
        <taxon>Metazoa</taxon>
        <taxon>Spiralia</taxon>
        <taxon>Gnathifera</taxon>
        <taxon>Rotifera</taxon>
        <taxon>Eurotatoria</taxon>
        <taxon>Bdelloidea</taxon>
        <taxon>Philodinida</taxon>
        <taxon>Philodinidae</taxon>
        <taxon>Rotaria</taxon>
    </lineage>
</organism>
<evidence type="ECO:0000313" key="2">
    <source>
        <dbReference type="Proteomes" id="UP000663834"/>
    </source>
</evidence>
<proteinExistence type="predicted"/>